<evidence type="ECO:0000313" key="3">
    <source>
        <dbReference type="EMBL" id="ADV61689.1"/>
    </source>
</evidence>
<dbReference type="KEGG" id="ipa:Isop_1101"/>
<feature type="transmembrane region" description="Helical" evidence="2">
    <location>
        <begin position="123"/>
        <end position="144"/>
    </location>
</feature>
<keyword evidence="2" id="KW-0472">Membrane</keyword>
<feature type="region of interest" description="Disordered" evidence="1">
    <location>
        <begin position="289"/>
        <end position="308"/>
    </location>
</feature>
<dbReference type="InParanoid" id="E8R4U3"/>
<keyword evidence="2" id="KW-1133">Transmembrane helix</keyword>
<proteinExistence type="predicted"/>
<keyword evidence="4" id="KW-1185">Reference proteome</keyword>
<protein>
    <submittedName>
        <fullName evidence="3">Uncharacterized protein</fullName>
    </submittedName>
</protein>
<reference key="1">
    <citation type="submission" date="2010-11" db="EMBL/GenBank/DDBJ databases">
        <title>The complete sequence of chromosome of Isophaera pallida ATCC 43644.</title>
        <authorList>
            <consortium name="US DOE Joint Genome Institute (JGI-PGF)"/>
            <person name="Lucas S."/>
            <person name="Copeland A."/>
            <person name="Lapidus A."/>
            <person name="Bruce D."/>
            <person name="Goodwin L."/>
            <person name="Pitluck S."/>
            <person name="Kyrpides N."/>
            <person name="Mavromatis K."/>
            <person name="Pagani I."/>
            <person name="Ivanova N."/>
            <person name="Saunders E."/>
            <person name="Brettin T."/>
            <person name="Detter J.C."/>
            <person name="Han C."/>
            <person name="Tapia R."/>
            <person name="Land M."/>
            <person name="Hauser L."/>
            <person name="Markowitz V."/>
            <person name="Cheng J.-F."/>
            <person name="Hugenholtz P."/>
            <person name="Woyke T."/>
            <person name="Wu D."/>
            <person name="Eisen J.A."/>
        </authorList>
    </citation>
    <scope>NUCLEOTIDE SEQUENCE</scope>
    <source>
        <strain>ATCC 43644</strain>
    </source>
</reference>
<evidence type="ECO:0000256" key="2">
    <source>
        <dbReference type="SAM" id="Phobius"/>
    </source>
</evidence>
<dbReference type="HOGENOM" id="CLU_902487_0_0_0"/>
<name>E8R4U3_ISOPI</name>
<dbReference type="STRING" id="575540.Isop_1101"/>
<dbReference type="RefSeq" id="WP_013563978.1">
    <property type="nucleotide sequence ID" value="NC_014962.1"/>
</dbReference>
<feature type="compositionally biased region" description="Polar residues" evidence="1">
    <location>
        <begin position="35"/>
        <end position="49"/>
    </location>
</feature>
<organism evidence="3 4">
    <name type="scientific">Isosphaera pallida (strain ATCC 43644 / DSM 9630 / IS1B)</name>
    <dbReference type="NCBI Taxonomy" id="575540"/>
    <lineage>
        <taxon>Bacteria</taxon>
        <taxon>Pseudomonadati</taxon>
        <taxon>Planctomycetota</taxon>
        <taxon>Planctomycetia</taxon>
        <taxon>Isosphaerales</taxon>
        <taxon>Isosphaeraceae</taxon>
        <taxon>Isosphaera</taxon>
    </lineage>
</organism>
<evidence type="ECO:0000256" key="1">
    <source>
        <dbReference type="SAM" id="MobiDB-lite"/>
    </source>
</evidence>
<sequence>MNPARPHDPFAPSDDDRDPADARGLFDDAPLQADRTPSGSIPPDTSGQSAYDLIDEPEDQSALARGRVGTPASSPTPRRNVTADVEVWTRQAEWGGDLLKFLLVLFLVLGLTGWLLVQLAFGLAFLTLILGLAVAALVAFPLILTLERPVRLVPEQALKEFYAALSHVRPHHKRMWLMLSKVGRKCRSFNDFTSFKTYWNQTLARLEGRRNQPKFLNPLRFEVRKFKSDHSKTRDECQATFEIHVSHARTGKHLAVCPGRMGLVRGPDRMWYLDRGTLPDPLGGLNRHGVMDGDDELGDPLERSRLDV</sequence>
<feature type="transmembrane region" description="Helical" evidence="2">
    <location>
        <begin position="98"/>
        <end position="117"/>
    </location>
</feature>
<dbReference type="Proteomes" id="UP000008631">
    <property type="component" value="Chromosome"/>
</dbReference>
<dbReference type="EMBL" id="CP002353">
    <property type="protein sequence ID" value="ADV61689.1"/>
    <property type="molecule type" value="Genomic_DNA"/>
</dbReference>
<dbReference type="eggNOG" id="ENOG50340W1">
    <property type="taxonomic scope" value="Bacteria"/>
</dbReference>
<gene>
    <name evidence="3" type="ordered locus">Isop_1101</name>
</gene>
<feature type="region of interest" description="Disordered" evidence="1">
    <location>
        <begin position="1"/>
        <end position="51"/>
    </location>
</feature>
<feature type="region of interest" description="Disordered" evidence="1">
    <location>
        <begin position="61"/>
        <end position="80"/>
    </location>
</feature>
<evidence type="ECO:0000313" key="4">
    <source>
        <dbReference type="Proteomes" id="UP000008631"/>
    </source>
</evidence>
<accession>E8R4U3</accession>
<keyword evidence="2" id="KW-0812">Transmembrane</keyword>
<dbReference type="OrthoDB" id="284035at2"/>
<reference evidence="3 4" key="2">
    <citation type="journal article" date="2011" name="Stand. Genomic Sci.">
        <title>Complete genome sequence of Isosphaera pallida type strain (IS1B).</title>
        <authorList>
            <consortium name="US DOE Joint Genome Institute (JGI-PGF)"/>
            <person name="Goker M."/>
            <person name="Cleland D."/>
            <person name="Saunders E."/>
            <person name="Lapidus A."/>
            <person name="Nolan M."/>
            <person name="Lucas S."/>
            <person name="Hammon N."/>
            <person name="Deshpande S."/>
            <person name="Cheng J.F."/>
            <person name="Tapia R."/>
            <person name="Han C."/>
            <person name="Goodwin L."/>
            <person name="Pitluck S."/>
            <person name="Liolios K."/>
            <person name="Pagani I."/>
            <person name="Ivanova N."/>
            <person name="Mavromatis K."/>
            <person name="Pati A."/>
            <person name="Chen A."/>
            <person name="Palaniappan K."/>
            <person name="Land M."/>
            <person name="Hauser L."/>
            <person name="Chang Y.J."/>
            <person name="Jeffries C.D."/>
            <person name="Detter J.C."/>
            <person name="Beck B."/>
            <person name="Woyke T."/>
            <person name="Bristow J."/>
            <person name="Eisen J.A."/>
            <person name="Markowitz V."/>
            <person name="Hugenholtz P."/>
            <person name="Kyrpides N.C."/>
            <person name="Klenk H.P."/>
        </authorList>
    </citation>
    <scope>NUCLEOTIDE SEQUENCE [LARGE SCALE GENOMIC DNA]</scope>
    <source>
        <strain evidence="4">ATCC 43644 / DSM 9630 / IS1B</strain>
    </source>
</reference>
<dbReference type="AlphaFoldDB" id="E8R4U3"/>